<accession>A0A915CBM2</accession>
<feature type="domain" description="TATA element modulatory factor 1 TATA binding" evidence="1">
    <location>
        <begin position="33"/>
        <end position="72"/>
    </location>
</feature>
<sequence length="113" mass="13002">MKGNDPMGQEAVVECHSSNVEQRLPYISPFAAQDLRMRYESLLEAHGEKIERIEELELDLADVKKLFREQASSIIAVLYKNIKKHYQGIKKYSMGVLVLPDEVIHAEMARCLR</sequence>
<organism evidence="2 3">
    <name type="scientific">Parascaris univalens</name>
    <name type="common">Nematode worm</name>
    <dbReference type="NCBI Taxonomy" id="6257"/>
    <lineage>
        <taxon>Eukaryota</taxon>
        <taxon>Metazoa</taxon>
        <taxon>Ecdysozoa</taxon>
        <taxon>Nematoda</taxon>
        <taxon>Chromadorea</taxon>
        <taxon>Rhabditida</taxon>
        <taxon>Spirurina</taxon>
        <taxon>Ascaridomorpha</taxon>
        <taxon>Ascaridoidea</taxon>
        <taxon>Ascarididae</taxon>
        <taxon>Parascaris</taxon>
    </lineage>
</organism>
<protein>
    <submittedName>
        <fullName evidence="3">TATA element modulatory factor 1 TATA binding domain-containing protein</fullName>
    </submittedName>
</protein>
<keyword evidence="2" id="KW-1185">Reference proteome</keyword>
<reference evidence="3" key="1">
    <citation type="submission" date="2022-11" db="UniProtKB">
        <authorList>
            <consortium name="WormBaseParasite"/>
        </authorList>
    </citation>
    <scope>IDENTIFICATION</scope>
</reference>
<dbReference type="WBParaSite" id="PgR116_g012_t01">
    <property type="protein sequence ID" value="PgR116_g012_t01"/>
    <property type="gene ID" value="PgR116_g012"/>
</dbReference>
<dbReference type="AlphaFoldDB" id="A0A915CBM2"/>
<name>A0A915CBM2_PARUN</name>
<evidence type="ECO:0000313" key="3">
    <source>
        <dbReference type="WBParaSite" id="PgR116_g012_t01"/>
    </source>
</evidence>
<evidence type="ECO:0000259" key="1">
    <source>
        <dbReference type="Pfam" id="PF12325"/>
    </source>
</evidence>
<dbReference type="InterPro" id="IPR022091">
    <property type="entry name" value="TMF_TATA-bd"/>
</dbReference>
<dbReference type="Pfam" id="PF12325">
    <property type="entry name" value="TMF_TATA_bd"/>
    <property type="match status" value="1"/>
</dbReference>
<proteinExistence type="predicted"/>
<evidence type="ECO:0000313" key="2">
    <source>
        <dbReference type="Proteomes" id="UP000887569"/>
    </source>
</evidence>
<dbReference type="Proteomes" id="UP000887569">
    <property type="component" value="Unplaced"/>
</dbReference>